<dbReference type="EMBL" id="LR797823">
    <property type="protein sequence ID" value="CAB4241262.1"/>
    <property type="molecule type" value="Genomic_DNA"/>
</dbReference>
<evidence type="ECO:0000256" key="1">
    <source>
        <dbReference type="SAM" id="MobiDB-lite"/>
    </source>
</evidence>
<name>A0A6J5T928_9CAUD</name>
<feature type="compositionally biased region" description="Low complexity" evidence="1">
    <location>
        <begin position="12"/>
        <end position="25"/>
    </location>
</feature>
<gene>
    <name evidence="2" type="ORF">UFOVP67_25</name>
</gene>
<reference evidence="2" key="1">
    <citation type="submission" date="2020-05" db="EMBL/GenBank/DDBJ databases">
        <authorList>
            <person name="Chiriac C."/>
            <person name="Salcher M."/>
            <person name="Ghai R."/>
            <person name="Kavagutti S V."/>
        </authorList>
    </citation>
    <scope>NUCLEOTIDE SEQUENCE</scope>
</reference>
<accession>A0A6J5T928</accession>
<protein>
    <submittedName>
        <fullName evidence="2">Uncharacterized protein</fullName>
    </submittedName>
</protein>
<sequence>MTKSTGKTQANTKSSGKTLKTGSKKGSVDLPNGDTHLPANMMTRTEKGKVGVKAKYTFWP</sequence>
<evidence type="ECO:0000313" key="2">
    <source>
        <dbReference type="EMBL" id="CAB4241262.1"/>
    </source>
</evidence>
<feature type="compositionally biased region" description="Polar residues" evidence="1">
    <location>
        <begin position="1"/>
        <end position="11"/>
    </location>
</feature>
<organism evidence="2">
    <name type="scientific">uncultured Caudovirales phage</name>
    <dbReference type="NCBI Taxonomy" id="2100421"/>
    <lineage>
        <taxon>Viruses</taxon>
        <taxon>Duplodnaviria</taxon>
        <taxon>Heunggongvirae</taxon>
        <taxon>Uroviricota</taxon>
        <taxon>Caudoviricetes</taxon>
        <taxon>Peduoviridae</taxon>
        <taxon>Maltschvirus</taxon>
        <taxon>Maltschvirus maltsch</taxon>
    </lineage>
</organism>
<proteinExistence type="predicted"/>
<feature type="region of interest" description="Disordered" evidence="1">
    <location>
        <begin position="1"/>
        <end position="46"/>
    </location>
</feature>